<dbReference type="HAMAP" id="MF_00201">
    <property type="entry name" value="RecO"/>
    <property type="match status" value="1"/>
</dbReference>
<protein>
    <recommendedName>
        <fullName evidence="2 7">DNA repair protein RecO</fullName>
    </recommendedName>
    <alternativeName>
        <fullName evidence="6 7">Recombination protein O</fullName>
    </alternativeName>
</protein>
<gene>
    <name evidence="7 9" type="primary">recO</name>
    <name evidence="9" type="ORF">CVU82_01615</name>
</gene>
<evidence type="ECO:0000313" key="9">
    <source>
        <dbReference type="EMBL" id="PKM91278.1"/>
    </source>
</evidence>
<dbReference type="Gene3D" id="2.40.50.140">
    <property type="entry name" value="Nucleic acid-binding proteins"/>
    <property type="match status" value="1"/>
</dbReference>
<organism evidence="9 10">
    <name type="scientific">Candidatus Falkowbacteria bacterium HGW-Falkowbacteria-1</name>
    <dbReference type="NCBI Taxonomy" id="2013768"/>
    <lineage>
        <taxon>Bacteria</taxon>
        <taxon>Candidatus Falkowiibacteriota</taxon>
    </lineage>
</organism>
<dbReference type="Gene3D" id="1.20.1440.120">
    <property type="entry name" value="Recombination protein O, C-terminal domain"/>
    <property type="match status" value="1"/>
</dbReference>
<keyword evidence="5 7" id="KW-0234">DNA repair</keyword>
<dbReference type="InterPro" id="IPR012340">
    <property type="entry name" value="NA-bd_OB-fold"/>
</dbReference>
<evidence type="ECO:0000256" key="1">
    <source>
        <dbReference type="ARBA" id="ARBA00007452"/>
    </source>
</evidence>
<dbReference type="Proteomes" id="UP000233517">
    <property type="component" value="Unassembled WGS sequence"/>
</dbReference>
<dbReference type="GO" id="GO:0043590">
    <property type="term" value="C:bacterial nucleoid"/>
    <property type="evidence" value="ECO:0007669"/>
    <property type="project" value="TreeGrafter"/>
</dbReference>
<dbReference type="InterPro" id="IPR003717">
    <property type="entry name" value="RecO"/>
</dbReference>
<dbReference type="GO" id="GO:0006302">
    <property type="term" value="P:double-strand break repair"/>
    <property type="evidence" value="ECO:0007669"/>
    <property type="project" value="TreeGrafter"/>
</dbReference>
<comment type="caution">
    <text evidence="9">The sequence shown here is derived from an EMBL/GenBank/DDBJ whole genome shotgun (WGS) entry which is preliminary data.</text>
</comment>
<dbReference type="EMBL" id="PHAI01000002">
    <property type="protein sequence ID" value="PKM91278.1"/>
    <property type="molecule type" value="Genomic_DNA"/>
</dbReference>
<dbReference type="AlphaFoldDB" id="A0A2N2E9A3"/>
<evidence type="ECO:0000256" key="2">
    <source>
        <dbReference type="ARBA" id="ARBA00021310"/>
    </source>
</evidence>
<dbReference type="GO" id="GO:0006310">
    <property type="term" value="P:DNA recombination"/>
    <property type="evidence" value="ECO:0007669"/>
    <property type="project" value="UniProtKB-UniRule"/>
</dbReference>
<feature type="domain" description="DNA replication/recombination mediator RecO N-terminal" evidence="8">
    <location>
        <begin position="2"/>
        <end position="68"/>
    </location>
</feature>
<evidence type="ECO:0000256" key="6">
    <source>
        <dbReference type="ARBA" id="ARBA00033409"/>
    </source>
</evidence>
<dbReference type="InterPro" id="IPR042242">
    <property type="entry name" value="RecO_C"/>
</dbReference>
<evidence type="ECO:0000256" key="7">
    <source>
        <dbReference type="HAMAP-Rule" id="MF_00201"/>
    </source>
</evidence>
<comment type="similarity">
    <text evidence="1 7">Belongs to the RecO family.</text>
</comment>
<keyword evidence="3 7" id="KW-0227">DNA damage</keyword>
<reference evidence="9 10" key="1">
    <citation type="journal article" date="2017" name="ISME J.">
        <title>Potential for microbial H2 and metal transformations associated with novel bacteria and archaea in deep terrestrial subsurface sediments.</title>
        <authorList>
            <person name="Hernsdorf A.W."/>
            <person name="Amano Y."/>
            <person name="Miyakawa K."/>
            <person name="Ise K."/>
            <person name="Suzuki Y."/>
            <person name="Anantharaman K."/>
            <person name="Probst A."/>
            <person name="Burstein D."/>
            <person name="Thomas B.C."/>
            <person name="Banfield J.F."/>
        </authorList>
    </citation>
    <scope>NUCLEOTIDE SEQUENCE [LARGE SCALE GENOMIC DNA]</scope>
    <source>
        <strain evidence="9">HGW-Falkowbacteria-1</strain>
    </source>
</reference>
<dbReference type="NCBIfam" id="TIGR00613">
    <property type="entry name" value="reco"/>
    <property type="match status" value="1"/>
</dbReference>
<dbReference type="PANTHER" id="PTHR33991">
    <property type="entry name" value="DNA REPAIR PROTEIN RECO"/>
    <property type="match status" value="1"/>
</dbReference>
<evidence type="ECO:0000256" key="5">
    <source>
        <dbReference type="ARBA" id="ARBA00023204"/>
    </source>
</evidence>
<dbReference type="Pfam" id="PF02565">
    <property type="entry name" value="RecO_C"/>
    <property type="match status" value="1"/>
</dbReference>
<dbReference type="SUPFAM" id="SSF50249">
    <property type="entry name" value="Nucleic acid-binding proteins"/>
    <property type="match status" value="1"/>
</dbReference>
<comment type="function">
    <text evidence="7">Involved in DNA repair and RecF pathway recombination.</text>
</comment>
<dbReference type="InterPro" id="IPR022572">
    <property type="entry name" value="DNA_rep/recomb_RecO_N"/>
</dbReference>
<dbReference type="Pfam" id="PF11967">
    <property type="entry name" value="RecO_N"/>
    <property type="match status" value="1"/>
</dbReference>
<evidence type="ECO:0000259" key="8">
    <source>
        <dbReference type="Pfam" id="PF11967"/>
    </source>
</evidence>
<dbReference type="PANTHER" id="PTHR33991:SF1">
    <property type="entry name" value="DNA REPAIR PROTEIN RECO"/>
    <property type="match status" value="1"/>
</dbReference>
<sequence>MIRTRAIVLNRVDFRESDSLVSFYTLDFGKITLVARGTKKQASKLVAHLEPFNFVDLMMIKNKNGNSVGSVISKNSFLNIKSDLNSIYISGKLFHFFNNLSREGQQDFDLFFFLNDFLKSINGNGHKIEKFGGDHLDFLVDVFKFKLLSILGYSFHINSCVECGKDKHLDFLNFLKGGVICQACYDKDLLTNGFKKNDYIGLSKELLSAKKALVSSDFDSILDIQLDKSLHNLIKKKILFLNI</sequence>
<evidence type="ECO:0000313" key="10">
    <source>
        <dbReference type="Proteomes" id="UP000233517"/>
    </source>
</evidence>
<evidence type="ECO:0000256" key="4">
    <source>
        <dbReference type="ARBA" id="ARBA00023172"/>
    </source>
</evidence>
<keyword evidence="4 7" id="KW-0233">DNA recombination</keyword>
<proteinExistence type="inferred from homology"/>
<evidence type="ECO:0000256" key="3">
    <source>
        <dbReference type="ARBA" id="ARBA00022763"/>
    </source>
</evidence>
<dbReference type="SUPFAM" id="SSF57863">
    <property type="entry name" value="ArfGap/RecO-like zinc finger"/>
    <property type="match status" value="1"/>
</dbReference>
<name>A0A2N2E9A3_9BACT</name>
<dbReference type="InterPro" id="IPR037278">
    <property type="entry name" value="ARFGAP/RecO"/>
</dbReference>
<accession>A0A2N2E9A3</accession>